<dbReference type="STRING" id="693661.Arcve_1851"/>
<dbReference type="Gene3D" id="1.10.3870.10">
    <property type="entry name" value="AF1437-like domain superfamily"/>
    <property type="match status" value="1"/>
</dbReference>
<accession>F2KRB2</accession>
<proteinExistence type="predicted"/>
<dbReference type="OrthoDB" id="359083at2157"/>
<gene>
    <name evidence="1" type="ordered locus">Arcve_1851</name>
</gene>
<dbReference type="Proteomes" id="UP000008136">
    <property type="component" value="Chromosome"/>
</dbReference>
<dbReference type="AlphaFoldDB" id="F2KRB2"/>
<dbReference type="RefSeq" id="WP_013684502.1">
    <property type="nucleotide sequence ID" value="NC_015320.1"/>
</dbReference>
<evidence type="ECO:0000313" key="1">
    <source>
        <dbReference type="EMBL" id="AEA47846.1"/>
    </source>
</evidence>
<dbReference type="GeneID" id="10394981"/>
<organism evidence="1 2">
    <name type="scientific">Archaeoglobus veneficus (strain DSM 11195 / SNP6)</name>
    <dbReference type="NCBI Taxonomy" id="693661"/>
    <lineage>
        <taxon>Archaea</taxon>
        <taxon>Methanobacteriati</taxon>
        <taxon>Methanobacteriota</taxon>
        <taxon>Archaeoglobi</taxon>
        <taxon>Archaeoglobales</taxon>
        <taxon>Archaeoglobaceae</taxon>
        <taxon>Archaeoglobus</taxon>
    </lineage>
</organism>
<dbReference type="KEGG" id="ave:Arcve_1851"/>
<dbReference type="Gene3D" id="3.40.50.1000">
    <property type="entry name" value="HAD superfamily/HAD-like"/>
    <property type="match status" value="1"/>
</dbReference>
<protein>
    <submittedName>
        <fullName evidence="1">Uncharacterized protein</fullName>
    </submittedName>
</protein>
<keyword evidence="2" id="KW-1185">Reference proteome</keyword>
<evidence type="ECO:0000313" key="2">
    <source>
        <dbReference type="Proteomes" id="UP000008136"/>
    </source>
</evidence>
<name>F2KRB2_ARCVS</name>
<dbReference type="EMBL" id="CP002588">
    <property type="protein sequence ID" value="AEA47846.1"/>
    <property type="molecule type" value="Genomic_DNA"/>
</dbReference>
<dbReference type="SUPFAM" id="SSF56784">
    <property type="entry name" value="HAD-like"/>
    <property type="match status" value="1"/>
</dbReference>
<dbReference type="HOGENOM" id="CLU_071768_0_0_2"/>
<dbReference type="eggNOG" id="arCOG01161">
    <property type="taxonomic scope" value="Archaea"/>
</dbReference>
<sequence>MSVFTFFTDWEGPWVTNDFAYEVASHFFSPTFFERLSQYDDYLAYVAKMPGYNAGDTLRLLAPFLVAAGVTSAKLKELSKPVYVPEADEAMGHLIKRGFEPVVISTAYIQFLEVSAAHIGAQTVHGTNFVPEKYPLPKEERKLLLKAASEIESLDEIKLDIEKGVLNEESRKSVEWLDEFFWKKLSKMQAGRILDEVTVIGGRRKREVVESYNPENPVAIGDSISDFEMLEYAKGKGLAVSFNGNEFAVRHSTLAVISETAFGNAAAVVAYAKEGIAGINRLIEGDFGVVEEIANRLKGTEFHWITPENMEEIAEKSKRMRRRIRGEAGKLG</sequence>
<dbReference type="InterPro" id="IPR023214">
    <property type="entry name" value="HAD_sf"/>
</dbReference>
<reference evidence="1 2" key="1">
    <citation type="submission" date="2011-03" db="EMBL/GenBank/DDBJ databases">
        <title>The complete genome of Archaeoglobus veneficus SNP6.</title>
        <authorList>
            <consortium name="US DOE Joint Genome Institute (JGI-PGF)"/>
            <person name="Lucas S."/>
            <person name="Copeland A."/>
            <person name="Lapidus A."/>
            <person name="Bruce D."/>
            <person name="Goodwin L."/>
            <person name="Pitluck S."/>
            <person name="Kyrpides N."/>
            <person name="Mavromatis K."/>
            <person name="Pagani I."/>
            <person name="Ivanova N."/>
            <person name="Mikhailova N."/>
            <person name="Lu M."/>
            <person name="Detter J.C."/>
            <person name="Tapia R."/>
            <person name="Han C."/>
            <person name="Land M."/>
            <person name="Hauser L."/>
            <person name="Markowitz V."/>
            <person name="Cheng J.-F."/>
            <person name="Hugenholtz P."/>
            <person name="Woyke T."/>
            <person name="Wu D."/>
            <person name="Spring S."/>
            <person name="Brambilla E."/>
            <person name="Klenk H.-P."/>
            <person name="Eisen J.A."/>
        </authorList>
    </citation>
    <scope>NUCLEOTIDE SEQUENCE [LARGE SCALE GENOMIC DNA]</scope>
    <source>
        <strain>SNP6</strain>
    </source>
</reference>
<dbReference type="InterPro" id="IPR036412">
    <property type="entry name" value="HAD-like_sf"/>
</dbReference>